<sequence>MTTVAILPITSGSGKRIFRAIAGDKQSIGKTAGEALDALTAQLESSEFSTLMIIQSFVPDWFFNAEQQKRLSELMNLWRTARDRGQTLPVEQQTELDKLVEAELKAATARTAALVQQINS</sequence>
<proteinExistence type="predicted"/>
<keyword evidence="2" id="KW-1185">Reference proteome</keyword>
<evidence type="ECO:0000313" key="1">
    <source>
        <dbReference type="EMBL" id="MFB2893872.1"/>
    </source>
</evidence>
<gene>
    <name evidence="1" type="ORF">ACE1CI_13255</name>
</gene>
<evidence type="ECO:0000313" key="2">
    <source>
        <dbReference type="Proteomes" id="UP001576784"/>
    </source>
</evidence>
<accession>A0ABV4XQA7</accession>
<protein>
    <submittedName>
        <fullName evidence="1">Uncharacterized protein</fullName>
    </submittedName>
</protein>
<dbReference type="RefSeq" id="WP_413263524.1">
    <property type="nucleotide sequence ID" value="NZ_JBHFNR010000089.1"/>
</dbReference>
<dbReference type="EMBL" id="JBHFNR010000089">
    <property type="protein sequence ID" value="MFB2893872.1"/>
    <property type="molecule type" value="Genomic_DNA"/>
</dbReference>
<dbReference type="Proteomes" id="UP001576784">
    <property type="component" value="Unassembled WGS sequence"/>
</dbReference>
<comment type="caution">
    <text evidence="1">The sequence shown here is derived from an EMBL/GenBank/DDBJ whole genome shotgun (WGS) entry which is preliminary data.</text>
</comment>
<organism evidence="1 2">
    <name type="scientific">Floridaenema flaviceps BLCC-F50</name>
    <dbReference type="NCBI Taxonomy" id="3153642"/>
    <lineage>
        <taxon>Bacteria</taxon>
        <taxon>Bacillati</taxon>
        <taxon>Cyanobacteriota</taxon>
        <taxon>Cyanophyceae</taxon>
        <taxon>Oscillatoriophycideae</taxon>
        <taxon>Aerosakkonematales</taxon>
        <taxon>Aerosakkonemataceae</taxon>
        <taxon>Floridanema</taxon>
        <taxon>Floridanema flaviceps</taxon>
    </lineage>
</organism>
<reference evidence="1 2" key="1">
    <citation type="submission" date="2024-09" db="EMBL/GenBank/DDBJ databases">
        <title>Floridaenema gen nov. (Aerosakkonemataceae, Aerosakkonematales ord. nov., Cyanobacteria) from benthic tropical and subtropical fresh waters, with the description of four new species.</title>
        <authorList>
            <person name="Moretto J.A."/>
            <person name="Berthold D.E."/>
            <person name="Lefler F.W."/>
            <person name="Huang I.-S."/>
            <person name="Laughinghouse H. IV."/>
        </authorList>
    </citation>
    <scope>NUCLEOTIDE SEQUENCE [LARGE SCALE GENOMIC DNA]</scope>
    <source>
        <strain evidence="1 2">BLCC-F50</strain>
    </source>
</reference>
<name>A0ABV4XQA7_9CYAN</name>